<organism evidence="2 3">
    <name type="scientific">Vitis vinifera</name>
    <name type="common">Grape</name>
    <dbReference type="NCBI Taxonomy" id="29760"/>
    <lineage>
        <taxon>Eukaryota</taxon>
        <taxon>Viridiplantae</taxon>
        <taxon>Streptophyta</taxon>
        <taxon>Embryophyta</taxon>
        <taxon>Tracheophyta</taxon>
        <taxon>Spermatophyta</taxon>
        <taxon>Magnoliopsida</taxon>
        <taxon>eudicotyledons</taxon>
        <taxon>Gunneridae</taxon>
        <taxon>Pentapetalae</taxon>
        <taxon>rosids</taxon>
        <taxon>Vitales</taxon>
        <taxon>Vitaceae</taxon>
        <taxon>Viteae</taxon>
        <taxon>Vitis</taxon>
    </lineage>
</organism>
<accession>A0A438FIV1</accession>
<feature type="region of interest" description="Disordered" evidence="1">
    <location>
        <begin position="1"/>
        <end position="27"/>
    </location>
</feature>
<dbReference type="PANTHER" id="PTHR37610">
    <property type="entry name" value="CCHC-TYPE DOMAIN-CONTAINING PROTEIN"/>
    <property type="match status" value="1"/>
</dbReference>
<evidence type="ECO:0000313" key="2">
    <source>
        <dbReference type="EMBL" id="RVW59924.1"/>
    </source>
</evidence>
<evidence type="ECO:0008006" key="4">
    <source>
        <dbReference type="Google" id="ProtNLM"/>
    </source>
</evidence>
<dbReference type="EMBL" id="QGNW01000873">
    <property type="protein sequence ID" value="RVW59924.1"/>
    <property type="molecule type" value="Genomic_DNA"/>
</dbReference>
<evidence type="ECO:0000313" key="3">
    <source>
        <dbReference type="Proteomes" id="UP000288805"/>
    </source>
</evidence>
<gene>
    <name evidence="2" type="ORF">CK203_086987</name>
</gene>
<evidence type="ECO:0000256" key="1">
    <source>
        <dbReference type="SAM" id="MobiDB-lite"/>
    </source>
</evidence>
<comment type="caution">
    <text evidence="2">The sequence shown here is derived from an EMBL/GenBank/DDBJ whole genome shotgun (WGS) entry which is preliminary data.</text>
</comment>
<name>A0A438FIV1_VITVI</name>
<reference evidence="2 3" key="1">
    <citation type="journal article" date="2018" name="PLoS Genet.">
        <title>Population sequencing reveals clonal diversity and ancestral inbreeding in the grapevine cultivar Chardonnay.</title>
        <authorList>
            <person name="Roach M.J."/>
            <person name="Johnson D.L."/>
            <person name="Bohlmann J."/>
            <person name="van Vuuren H.J."/>
            <person name="Jones S.J."/>
            <person name="Pretorius I.S."/>
            <person name="Schmidt S.A."/>
            <person name="Borneman A.R."/>
        </authorList>
    </citation>
    <scope>NUCLEOTIDE SEQUENCE [LARGE SCALE GENOMIC DNA]</scope>
    <source>
        <strain evidence="3">cv. Chardonnay</strain>
        <tissue evidence="2">Leaf</tissue>
    </source>
</reference>
<sequence length="127" mass="14211">MATKRQSSTFKVTSNHPAVVSSNNGGSDGNLLPITGHKLNGHNYLQWSQYLMMSICGKGKDDHLTGAAVLPKKEDLKFKSWKSQNNMGISWLINSMINDIEENFLLYGTVKEYGMQLKRPTPAMKIH</sequence>
<feature type="compositionally biased region" description="Polar residues" evidence="1">
    <location>
        <begin position="1"/>
        <end position="25"/>
    </location>
</feature>
<protein>
    <recommendedName>
        <fullName evidence="4">Retrotransposon Copia-like N-terminal domain-containing protein</fullName>
    </recommendedName>
</protein>
<dbReference type="AlphaFoldDB" id="A0A438FIV1"/>
<dbReference type="Proteomes" id="UP000288805">
    <property type="component" value="Unassembled WGS sequence"/>
</dbReference>
<proteinExistence type="predicted"/>
<dbReference type="PANTHER" id="PTHR37610:SF47">
    <property type="entry name" value="RETROTRANSPOSON COPIA-LIKE N-TERMINAL DOMAIN-CONTAINING PROTEIN"/>
    <property type="match status" value="1"/>
</dbReference>